<keyword evidence="3" id="KW-0356">Hemostasis</keyword>
<keyword evidence="5" id="KW-0175">Coiled coil</keyword>
<keyword evidence="7" id="KW-1015">Disulfide bond</keyword>
<evidence type="ECO:0000256" key="7">
    <source>
        <dbReference type="ARBA" id="ARBA00023157"/>
    </source>
</evidence>
<comment type="subunit">
    <text evidence="8">Heterohexamer; disulfide linked. Contains 2 sets of 3 non-identical chains (alpha, beta and gamma). The 2 heterotrimers are in head to head conformation with the N-termini in a small central domain.</text>
</comment>
<evidence type="ECO:0000256" key="1">
    <source>
        <dbReference type="ARBA" id="ARBA00004613"/>
    </source>
</evidence>
<dbReference type="GO" id="GO:0005577">
    <property type="term" value="C:fibrinogen complex"/>
    <property type="evidence" value="ECO:0007669"/>
    <property type="project" value="InterPro"/>
</dbReference>
<feature type="region of interest" description="Disordered" evidence="9">
    <location>
        <begin position="232"/>
        <end position="279"/>
    </location>
</feature>
<comment type="caution">
    <text evidence="11">The sequence shown here is derived from an EMBL/GenBank/DDBJ whole genome shotgun (WGS) entry which is preliminary data.</text>
</comment>
<gene>
    <name evidence="11" type="ORF">J4Q44_G00053270</name>
</gene>
<dbReference type="SMART" id="SM01212">
    <property type="entry name" value="Fib_alpha"/>
    <property type="match status" value="1"/>
</dbReference>
<evidence type="ECO:0000256" key="4">
    <source>
        <dbReference type="ARBA" id="ARBA00022729"/>
    </source>
</evidence>
<dbReference type="Pfam" id="PF08702">
    <property type="entry name" value="Fib_alpha"/>
    <property type="match status" value="1"/>
</dbReference>
<comment type="subcellular location">
    <subcellularLocation>
        <location evidence="1">Secreted</location>
    </subcellularLocation>
</comment>
<keyword evidence="12" id="KW-1185">Reference proteome</keyword>
<dbReference type="GO" id="GO:0005102">
    <property type="term" value="F:signaling receptor binding"/>
    <property type="evidence" value="ECO:0007669"/>
    <property type="project" value="InterPro"/>
</dbReference>
<dbReference type="GO" id="GO:0030674">
    <property type="term" value="F:protein-macromolecule adaptor activity"/>
    <property type="evidence" value="ECO:0007669"/>
    <property type="project" value="TreeGrafter"/>
</dbReference>
<proteinExistence type="predicted"/>
<dbReference type="GO" id="GO:0072377">
    <property type="term" value="P:blood coagulation, common pathway"/>
    <property type="evidence" value="ECO:0007669"/>
    <property type="project" value="TreeGrafter"/>
</dbReference>
<dbReference type="PANTHER" id="PTHR47221">
    <property type="entry name" value="FIBRINOGEN ALPHA CHAIN"/>
    <property type="match status" value="1"/>
</dbReference>
<keyword evidence="4" id="KW-0732">Signal</keyword>
<evidence type="ECO:0000256" key="3">
    <source>
        <dbReference type="ARBA" id="ARBA00022696"/>
    </source>
</evidence>
<dbReference type="EMBL" id="JAGTTL010000004">
    <property type="protein sequence ID" value="KAK6322988.1"/>
    <property type="molecule type" value="Genomic_DNA"/>
</dbReference>
<dbReference type="InterPro" id="IPR012290">
    <property type="entry name" value="Fibrinogen_a/b/g_coil_dom"/>
</dbReference>
<dbReference type="GO" id="GO:0051258">
    <property type="term" value="P:protein polymerization"/>
    <property type="evidence" value="ECO:0007669"/>
    <property type="project" value="InterPro"/>
</dbReference>
<dbReference type="InterPro" id="IPR037579">
    <property type="entry name" value="FIB_ANG-like"/>
</dbReference>
<evidence type="ECO:0000256" key="8">
    <source>
        <dbReference type="ARBA" id="ARBA00025974"/>
    </source>
</evidence>
<keyword evidence="6" id="KW-0094">Blood coagulation</keyword>
<reference evidence="11 12" key="1">
    <citation type="submission" date="2021-04" db="EMBL/GenBank/DDBJ databases">
        <authorList>
            <person name="De Guttry C."/>
            <person name="Zahm M."/>
            <person name="Klopp C."/>
            <person name="Cabau C."/>
            <person name="Louis A."/>
            <person name="Berthelot C."/>
            <person name="Parey E."/>
            <person name="Roest Crollius H."/>
            <person name="Montfort J."/>
            <person name="Robinson-Rechavi M."/>
            <person name="Bucao C."/>
            <person name="Bouchez O."/>
            <person name="Gislard M."/>
            <person name="Lluch J."/>
            <person name="Milhes M."/>
            <person name="Lampietro C."/>
            <person name="Lopez Roques C."/>
            <person name="Donnadieu C."/>
            <person name="Braasch I."/>
            <person name="Desvignes T."/>
            <person name="Postlethwait J."/>
            <person name="Bobe J."/>
            <person name="Wedekind C."/>
            <person name="Guiguen Y."/>
        </authorList>
    </citation>
    <scope>NUCLEOTIDE SEQUENCE [LARGE SCALE GENOMIC DNA]</scope>
    <source>
        <strain evidence="11">Cs_M1</strain>
        <tissue evidence="11">Blood</tissue>
    </source>
</reference>
<keyword evidence="2" id="KW-0964">Secreted</keyword>
<name>A0AAN8M8E3_9TELE</name>
<dbReference type="SUPFAM" id="SSF58010">
    <property type="entry name" value="Fibrinogen coiled-coil and central regions"/>
    <property type="match status" value="1"/>
</dbReference>
<dbReference type="GO" id="GO:0034116">
    <property type="term" value="P:positive regulation of heterotypic cell-cell adhesion"/>
    <property type="evidence" value="ECO:0007669"/>
    <property type="project" value="TreeGrafter"/>
</dbReference>
<dbReference type="AlphaFoldDB" id="A0AAN8M8E3"/>
<dbReference type="GO" id="GO:0070527">
    <property type="term" value="P:platelet aggregation"/>
    <property type="evidence" value="ECO:0007669"/>
    <property type="project" value="TreeGrafter"/>
</dbReference>
<evidence type="ECO:0000313" key="11">
    <source>
        <dbReference type="EMBL" id="KAK6322988.1"/>
    </source>
</evidence>
<feature type="domain" description="Fibrinogen alpha/beta/gamma chain coiled coil" evidence="10">
    <location>
        <begin position="30"/>
        <end position="174"/>
    </location>
</feature>
<dbReference type="Proteomes" id="UP001356427">
    <property type="component" value="Unassembled WGS sequence"/>
</dbReference>
<evidence type="ECO:0000256" key="6">
    <source>
        <dbReference type="ARBA" id="ARBA00023084"/>
    </source>
</evidence>
<evidence type="ECO:0000313" key="12">
    <source>
        <dbReference type="Proteomes" id="UP001356427"/>
    </source>
</evidence>
<dbReference type="GO" id="GO:0042730">
    <property type="term" value="P:fibrinolysis"/>
    <property type="evidence" value="ECO:0007669"/>
    <property type="project" value="TreeGrafter"/>
</dbReference>
<evidence type="ECO:0000259" key="10">
    <source>
        <dbReference type="SMART" id="SM01212"/>
    </source>
</evidence>
<accession>A0AAN8M8E3</accession>
<sequence length="279" mass="31475">MSSAEDIATLLNPRGARPVEHGYKADKCATEKNWPFCSDDDWGPKCPSGCRIQGLLDKADHSLLKKIVKIRQLLDQSRAKHRSADQASKQTYDYLKEKLTSNAGNDNSFYDLAERLRQRIVDIKIKIDRQLRILNALKTSIKEQVIDMQRLEWDIEHQLRSLKGSCKGYAEFSIEKESTWLLGEQMDWRKHAASVCPPSARSLQEEPPTIKTASPGGGSCILLPSHAAFSIDSRSPPSLHPARSPFHLLPPWKRPQVQSSNEDNRLAAIPNRLRKSQGC</sequence>
<dbReference type="Gene3D" id="1.20.5.50">
    <property type="match status" value="1"/>
</dbReference>
<protein>
    <recommendedName>
        <fullName evidence="10">Fibrinogen alpha/beta/gamma chain coiled coil domain-containing protein</fullName>
    </recommendedName>
</protein>
<evidence type="ECO:0000256" key="5">
    <source>
        <dbReference type="ARBA" id="ARBA00023054"/>
    </source>
</evidence>
<organism evidence="11 12">
    <name type="scientific">Coregonus suidteri</name>
    <dbReference type="NCBI Taxonomy" id="861788"/>
    <lineage>
        <taxon>Eukaryota</taxon>
        <taxon>Metazoa</taxon>
        <taxon>Chordata</taxon>
        <taxon>Craniata</taxon>
        <taxon>Vertebrata</taxon>
        <taxon>Euteleostomi</taxon>
        <taxon>Actinopterygii</taxon>
        <taxon>Neopterygii</taxon>
        <taxon>Teleostei</taxon>
        <taxon>Protacanthopterygii</taxon>
        <taxon>Salmoniformes</taxon>
        <taxon>Salmonidae</taxon>
        <taxon>Coregoninae</taxon>
        <taxon>Coregonus</taxon>
    </lineage>
</organism>
<dbReference type="GO" id="GO:0005201">
    <property type="term" value="F:extracellular matrix structural constituent"/>
    <property type="evidence" value="ECO:0007669"/>
    <property type="project" value="TreeGrafter"/>
</dbReference>
<dbReference type="PANTHER" id="PTHR47221:SF6">
    <property type="entry name" value="FIBRINOGEN ALPHA CHAIN"/>
    <property type="match status" value="1"/>
</dbReference>
<evidence type="ECO:0000256" key="2">
    <source>
        <dbReference type="ARBA" id="ARBA00022525"/>
    </source>
</evidence>
<evidence type="ECO:0000256" key="9">
    <source>
        <dbReference type="SAM" id="MobiDB-lite"/>
    </source>
</evidence>